<keyword evidence="2" id="KW-1185">Reference proteome</keyword>
<organism evidence="2">
    <name type="scientific">Arabidopsis lyrata subsp. lyrata</name>
    <name type="common">Lyre-leaved rock-cress</name>
    <dbReference type="NCBI Taxonomy" id="81972"/>
    <lineage>
        <taxon>Eukaryota</taxon>
        <taxon>Viridiplantae</taxon>
        <taxon>Streptophyta</taxon>
        <taxon>Embryophyta</taxon>
        <taxon>Tracheophyta</taxon>
        <taxon>Spermatophyta</taxon>
        <taxon>Magnoliopsida</taxon>
        <taxon>eudicotyledons</taxon>
        <taxon>Gunneridae</taxon>
        <taxon>Pentapetalae</taxon>
        <taxon>rosids</taxon>
        <taxon>malvids</taxon>
        <taxon>Brassicales</taxon>
        <taxon>Brassicaceae</taxon>
        <taxon>Camelineae</taxon>
        <taxon>Arabidopsis</taxon>
    </lineage>
</organism>
<dbReference type="EMBL" id="GL348714">
    <property type="protein sequence ID" value="EFH64563.1"/>
    <property type="molecule type" value="Genomic_DNA"/>
</dbReference>
<dbReference type="Gramene" id="Al_scaffold_0002_856">
    <property type="protein sequence ID" value="Al_scaffold_0002_856"/>
    <property type="gene ID" value="Al_scaffold_0002_856"/>
</dbReference>
<evidence type="ECO:0000313" key="1">
    <source>
        <dbReference type="EMBL" id="EFH64563.1"/>
    </source>
</evidence>
<dbReference type="Proteomes" id="UP000008694">
    <property type="component" value="Unassembled WGS sequence"/>
</dbReference>
<reference evidence="2" key="1">
    <citation type="journal article" date="2011" name="Nat. Genet.">
        <title>The Arabidopsis lyrata genome sequence and the basis of rapid genome size change.</title>
        <authorList>
            <person name="Hu T.T."/>
            <person name="Pattyn P."/>
            <person name="Bakker E.G."/>
            <person name="Cao J."/>
            <person name="Cheng J.-F."/>
            <person name="Clark R.M."/>
            <person name="Fahlgren N."/>
            <person name="Fawcett J.A."/>
            <person name="Grimwood J."/>
            <person name="Gundlach H."/>
            <person name="Haberer G."/>
            <person name="Hollister J.D."/>
            <person name="Ossowski S."/>
            <person name="Ottilar R.P."/>
            <person name="Salamov A.A."/>
            <person name="Schneeberger K."/>
            <person name="Spannagl M."/>
            <person name="Wang X."/>
            <person name="Yang L."/>
            <person name="Nasrallah M.E."/>
            <person name="Bergelson J."/>
            <person name="Carrington J.C."/>
            <person name="Gaut B.S."/>
            <person name="Schmutz J."/>
            <person name="Mayer K.F.X."/>
            <person name="Van de Peer Y."/>
            <person name="Grigoriev I.V."/>
            <person name="Nordborg M."/>
            <person name="Weigel D."/>
            <person name="Guo Y.-L."/>
        </authorList>
    </citation>
    <scope>NUCLEOTIDE SEQUENCE [LARGE SCALE GENOMIC DNA]</scope>
    <source>
        <strain evidence="2">cv. MN47</strain>
    </source>
</reference>
<proteinExistence type="predicted"/>
<accession>D7KZ49</accession>
<gene>
    <name evidence="1" type="ORF">ARALYDRAFT_675706</name>
</gene>
<name>D7KZ49_ARALL</name>
<evidence type="ECO:0000313" key="2">
    <source>
        <dbReference type="Proteomes" id="UP000008694"/>
    </source>
</evidence>
<protein>
    <submittedName>
        <fullName evidence="1">Predicted protein</fullName>
    </submittedName>
</protein>
<sequence length="80" mass="9349">MAAISLELESLLEASYRHIKLKPLKSLKKELLHNLKTQAWKDKQLLHSLKTQVWSDKTQFGVFSRFSQLHDKFPKFPALS</sequence>
<dbReference type="AlphaFoldDB" id="D7KZ49"/>
<dbReference type="HOGENOM" id="CLU_2593002_0_0_1"/>